<reference evidence="2" key="1">
    <citation type="submission" date="2018-05" db="EMBL/GenBank/DDBJ databases">
        <authorList>
            <person name="Lanie J.A."/>
            <person name="Ng W.-L."/>
            <person name="Kazmierczak K.M."/>
            <person name="Andrzejewski T.M."/>
            <person name="Davidsen T.M."/>
            <person name="Wayne K.J."/>
            <person name="Tettelin H."/>
            <person name="Glass J.I."/>
            <person name="Rusch D."/>
            <person name="Podicherti R."/>
            <person name="Tsui H.-C.T."/>
            <person name="Winkler M.E."/>
        </authorList>
    </citation>
    <scope>NUCLEOTIDE SEQUENCE</scope>
</reference>
<feature type="non-terminal residue" evidence="2">
    <location>
        <position position="30"/>
    </location>
</feature>
<protein>
    <submittedName>
        <fullName evidence="2">Uncharacterized protein</fullName>
    </submittedName>
</protein>
<gene>
    <name evidence="2" type="ORF">METZ01_LOCUS486796</name>
</gene>
<organism evidence="2">
    <name type="scientific">marine metagenome</name>
    <dbReference type="NCBI Taxonomy" id="408172"/>
    <lineage>
        <taxon>unclassified sequences</taxon>
        <taxon>metagenomes</taxon>
        <taxon>ecological metagenomes</taxon>
    </lineage>
</organism>
<feature type="region of interest" description="Disordered" evidence="1">
    <location>
        <begin position="1"/>
        <end position="30"/>
    </location>
</feature>
<proteinExistence type="predicted"/>
<evidence type="ECO:0000256" key="1">
    <source>
        <dbReference type="SAM" id="MobiDB-lite"/>
    </source>
</evidence>
<name>A0A383CNZ8_9ZZZZ</name>
<evidence type="ECO:0000313" key="2">
    <source>
        <dbReference type="EMBL" id="SVE33942.1"/>
    </source>
</evidence>
<feature type="non-terminal residue" evidence="2">
    <location>
        <position position="1"/>
    </location>
</feature>
<feature type="compositionally biased region" description="Polar residues" evidence="1">
    <location>
        <begin position="1"/>
        <end position="14"/>
    </location>
</feature>
<dbReference type="AlphaFoldDB" id="A0A383CNZ8"/>
<dbReference type="EMBL" id="UINC01210473">
    <property type="protein sequence ID" value="SVE33942.1"/>
    <property type="molecule type" value="Genomic_DNA"/>
</dbReference>
<accession>A0A383CNZ8</accession>
<sequence>PATSRRSLFTTSVCHPSPGGGGGVSDALGV</sequence>